<evidence type="ECO:0000256" key="4">
    <source>
        <dbReference type="ARBA" id="ARBA00022723"/>
    </source>
</evidence>
<comment type="similarity">
    <text evidence="3 7">Belongs to the cytochrome P450 family.</text>
</comment>
<evidence type="ECO:0000256" key="3">
    <source>
        <dbReference type="ARBA" id="ARBA00010617"/>
    </source>
</evidence>
<evidence type="ECO:0000256" key="7">
    <source>
        <dbReference type="RuleBase" id="RU000461"/>
    </source>
</evidence>
<comment type="caution">
    <text evidence="8">The sequence shown here is derived from an EMBL/GenBank/DDBJ whole genome shotgun (WGS) entry which is preliminary data.</text>
</comment>
<dbReference type="PRINTS" id="PR00385">
    <property type="entry name" value="P450"/>
</dbReference>
<dbReference type="CDD" id="cd11062">
    <property type="entry name" value="CYP58-like"/>
    <property type="match status" value="1"/>
</dbReference>
<dbReference type="Pfam" id="PF00067">
    <property type="entry name" value="p450"/>
    <property type="match status" value="1"/>
</dbReference>
<dbReference type="PANTHER" id="PTHR24305">
    <property type="entry name" value="CYTOCHROME P450"/>
    <property type="match status" value="1"/>
</dbReference>
<evidence type="ECO:0000313" key="9">
    <source>
        <dbReference type="Proteomes" id="UP001465976"/>
    </source>
</evidence>
<protein>
    <recommendedName>
        <fullName evidence="10">Cytochrome P450</fullName>
    </recommendedName>
</protein>
<dbReference type="Gene3D" id="1.10.630.10">
    <property type="entry name" value="Cytochrome P450"/>
    <property type="match status" value="1"/>
</dbReference>
<sequence>MHLIIAAILCSAVYLIFQVVYRLAFHPLRKFAGPKLAASTDFYRAYYDVIGNGGWMYHMRELHDQYGPIVRVAPNELHFSDPDAFEEINIVQKCRKDQQFYELTADAVVAVSDPKEAAKRRTRLGPYFSRRAVLKLEHLVQKNVGKLVERLAFHSQLRAPADIYFAFRSTTIDIITSYLFSQEFKALDYPKFQHPALYGMDEALRGAYTLKYIPYSQWAITKLPEKVLRALIPATGPQLDQTKFIADKIDEFTSNPPSTENSAIFDVWLRRESEDGKNRESPWTAPRAQVIDECMSLQFAGSDTVGNACMIGTYHLLTRPDVLRKLRIELDEAWPDVDSKMKYESLERLPYLTAVIKESLRLSHGVATPLPRVTGPAGAVISGRFVPPNTAVASGTYIVHTNPSIFKAPTDFIPERWIGEDAKGLEKYLLSFSKGPRLCLGVNLAWCELYLIFASVFRKLDLEIHDTTEDDLRFSDFFIPVYTRKHLSAFVKEIRS</sequence>
<dbReference type="InterPro" id="IPR002401">
    <property type="entry name" value="Cyt_P450_E_grp-I"/>
</dbReference>
<keyword evidence="4 7" id="KW-0479">Metal-binding</keyword>
<evidence type="ECO:0000313" key="8">
    <source>
        <dbReference type="EMBL" id="KAL0577501.1"/>
    </source>
</evidence>
<dbReference type="InterPro" id="IPR050121">
    <property type="entry name" value="Cytochrome_P450_monoxygenase"/>
</dbReference>
<dbReference type="PRINTS" id="PR00463">
    <property type="entry name" value="EP450I"/>
</dbReference>
<evidence type="ECO:0000256" key="1">
    <source>
        <dbReference type="ARBA" id="ARBA00001971"/>
    </source>
</evidence>
<keyword evidence="9" id="KW-1185">Reference proteome</keyword>
<dbReference type="PROSITE" id="PS00086">
    <property type="entry name" value="CYTOCHROME_P450"/>
    <property type="match status" value="1"/>
</dbReference>
<keyword evidence="7" id="KW-0349">Heme</keyword>
<keyword evidence="7" id="KW-0503">Monooxygenase</keyword>
<keyword evidence="6 7" id="KW-0408">Iron</keyword>
<evidence type="ECO:0000256" key="6">
    <source>
        <dbReference type="ARBA" id="ARBA00023004"/>
    </source>
</evidence>
<dbReference type="PANTHER" id="PTHR24305:SF157">
    <property type="entry name" value="N-ACETYLTRYPTOPHAN 6-HYDROXYLASE IVOC-RELATED"/>
    <property type="match status" value="1"/>
</dbReference>
<keyword evidence="5 7" id="KW-0560">Oxidoreductase</keyword>
<organism evidence="8 9">
    <name type="scientific">Marasmius crinis-equi</name>
    <dbReference type="NCBI Taxonomy" id="585013"/>
    <lineage>
        <taxon>Eukaryota</taxon>
        <taxon>Fungi</taxon>
        <taxon>Dikarya</taxon>
        <taxon>Basidiomycota</taxon>
        <taxon>Agaricomycotina</taxon>
        <taxon>Agaricomycetes</taxon>
        <taxon>Agaricomycetidae</taxon>
        <taxon>Agaricales</taxon>
        <taxon>Marasmiineae</taxon>
        <taxon>Marasmiaceae</taxon>
        <taxon>Marasmius</taxon>
    </lineage>
</organism>
<dbReference type="EMBL" id="JBAHYK010000152">
    <property type="protein sequence ID" value="KAL0577501.1"/>
    <property type="molecule type" value="Genomic_DNA"/>
</dbReference>
<proteinExistence type="inferred from homology"/>
<dbReference type="SUPFAM" id="SSF48264">
    <property type="entry name" value="Cytochrome P450"/>
    <property type="match status" value="1"/>
</dbReference>
<evidence type="ECO:0008006" key="10">
    <source>
        <dbReference type="Google" id="ProtNLM"/>
    </source>
</evidence>
<name>A0ABR3FQX3_9AGAR</name>
<dbReference type="InterPro" id="IPR001128">
    <property type="entry name" value="Cyt_P450"/>
</dbReference>
<dbReference type="Proteomes" id="UP001465976">
    <property type="component" value="Unassembled WGS sequence"/>
</dbReference>
<dbReference type="InterPro" id="IPR017972">
    <property type="entry name" value="Cyt_P450_CS"/>
</dbReference>
<dbReference type="InterPro" id="IPR036396">
    <property type="entry name" value="Cyt_P450_sf"/>
</dbReference>
<evidence type="ECO:0000256" key="2">
    <source>
        <dbReference type="ARBA" id="ARBA00005179"/>
    </source>
</evidence>
<reference evidence="8 9" key="1">
    <citation type="submission" date="2024-02" db="EMBL/GenBank/DDBJ databases">
        <title>A draft genome for the cacao thread blight pathogen Marasmius crinis-equi.</title>
        <authorList>
            <person name="Cohen S.P."/>
            <person name="Baruah I.K."/>
            <person name="Amoako-Attah I."/>
            <person name="Bukari Y."/>
            <person name="Meinhardt L.W."/>
            <person name="Bailey B.A."/>
        </authorList>
    </citation>
    <scope>NUCLEOTIDE SEQUENCE [LARGE SCALE GENOMIC DNA]</scope>
    <source>
        <strain evidence="8 9">GH-76</strain>
    </source>
</reference>
<accession>A0ABR3FQX3</accession>
<comment type="cofactor">
    <cofactor evidence="1">
        <name>heme</name>
        <dbReference type="ChEBI" id="CHEBI:30413"/>
    </cofactor>
</comment>
<evidence type="ECO:0000256" key="5">
    <source>
        <dbReference type="ARBA" id="ARBA00023002"/>
    </source>
</evidence>
<gene>
    <name evidence="8" type="ORF">V5O48_004487</name>
</gene>
<comment type="pathway">
    <text evidence="2">Secondary metabolite biosynthesis.</text>
</comment>